<proteinExistence type="predicted"/>
<organism evidence="1 2">
    <name type="scientific">Larinioides sclopetarius</name>
    <dbReference type="NCBI Taxonomy" id="280406"/>
    <lineage>
        <taxon>Eukaryota</taxon>
        <taxon>Metazoa</taxon>
        <taxon>Ecdysozoa</taxon>
        <taxon>Arthropoda</taxon>
        <taxon>Chelicerata</taxon>
        <taxon>Arachnida</taxon>
        <taxon>Araneae</taxon>
        <taxon>Araneomorphae</taxon>
        <taxon>Entelegynae</taxon>
        <taxon>Araneoidea</taxon>
        <taxon>Araneidae</taxon>
        <taxon>Larinioides</taxon>
    </lineage>
</organism>
<protein>
    <submittedName>
        <fullName evidence="1">Uncharacterized protein</fullName>
    </submittedName>
</protein>
<accession>A0AAV1YZA6</accession>
<dbReference type="AlphaFoldDB" id="A0AAV1YZA6"/>
<sequence length="37" mass="4494">MGNFSSWWKTILMLQYSSSLKFSVFFSVELHLLYKQF</sequence>
<comment type="caution">
    <text evidence="1">The sequence shown here is derived from an EMBL/GenBank/DDBJ whole genome shotgun (WGS) entry which is preliminary data.</text>
</comment>
<reference evidence="1 2" key="1">
    <citation type="submission" date="2024-04" db="EMBL/GenBank/DDBJ databases">
        <authorList>
            <person name="Rising A."/>
            <person name="Reimegard J."/>
            <person name="Sonavane S."/>
            <person name="Akerstrom W."/>
            <person name="Nylinder S."/>
            <person name="Hedman E."/>
            <person name="Kallberg Y."/>
        </authorList>
    </citation>
    <scope>NUCLEOTIDE SEQUENCE [LARGE SCALE GENOMIC DNA]</scope>
</reference>
<gene>
    <name evidence="1" type="ORF">LARSCL_LOCUS2033</name>
</gene>
<evidence type="ECO:0000313" key="1">
    <source>
        <dbReference type="EMBL" id="CAL1264441.1"/>
    </source>
</evidence>
<dbReference type="EMBL" id="CAXIEN010000013">
    <property type="protein sequence ID" value="CAL1264441.1"/>
    <property type="molecule type" value="Genomic_DNA"/>
</dbReference>
<name>A0AAV1YZA6_9ARAC</name>
<keyword evidence="2" id="KW-1185">Reference proteome</keyword>
<dbReference type="Proteomes" id="UP001497382">
    <property type="component" value="Unassembled WGS sequence"/>
</dbReference>
<evidence type="ECO:0000313" key="2">
    <source>
        <dbReference type="Proteomes" id="UP001497382"/>
    </source>
</evidence>